<dbReference type="Proteomes" id="UP000290289">
    <property type="component" value="Chromosome 9"/>
</dbReference>
<organism evidence="2 3">
    <name type="scientific">Malus domestica</name>
    <name type="common">Apple</name>
    <name type="synonym">Pyrus malus</name>
    <dbReference type="NCBI Taxonomy" id="3750"/>
    <lineage>
        <taxon>Eukaryota</taxon>
        <taxon>Viridiplantae</taxon>
        <taxon>Streptophyta</taxon>
        <taxon>Embryophyta</taxon>
        <taxon>Tracheophyta</taxon>
        <taxon>Spermatophyta</taxon>
        <taxon>Magnoliopsida</taxon>
        <taxon>eudicotyledons</taxon>
        <taxon>Gunneridae</taxon>
        <taxon>Pentapetalae</taxon>
        <taxon>rosids</taxon>
        <taxon>fabids</taxon>
        <taxon>Rosales</taxon>
        <taxon>Rosaceae</taxon>
        <taxon>Amygdaloideae</taxon>
        <taxon>Maleae</taxon>
        <taxon>Malus</taxon>
    </lineage>
</organism>
<dbReference type="PANTHER" id="PTHR47877:SF4">
    <property type="entry name" value="LATE EMBRYOGENESIS ABUNDANT PROTEIN ECP63"/>
    <property type="match status" value="1"/>
</dbReference>
<sequence>MRRSRQQGNQGLHAEKAKEGTDTTVSKLGQLKDTAAGAAQKAMDYLSGKKEETKQKAAETAEKTKDTTYETAEKAKEKLSETEEEARRKMEQLKLQGKNADRAREARDIEAEKGQAAKENIFSSIGSIPGAIKSKLTHPTDVVEESRAAREKRSTGKRTVPVVEGVEVDVAETRPGACKQVVRVGPDAWSKLQRRGSFGRGL</sequence>
<name>A0A498J979_MALDO</name>
<feature type="region of interest" description="Disordered" evidence="1">
    <location>
        <begin position="1"/>
        <end position="115"/>
    </location>
</feature>
<evidence type="ECO:0000256" key="1">
    <source>
        <dbReference type="SAM" id="MobiDB-lite"/>
    </source>
</evidence>
<gene>
    <name evidence="2" type="ORF">DVH24_033056</name>
</gene>
<dbReference type="STRING" id="3750.A0A498J979"/>
<dbReference type="GO" id="GO:0005829">
    <property type="term" value="C:cytosol"/>
    <property type="evidence" value="ECO:0007669"/>
    <property type="project" value="TreeGrafter"/>
</dbReference>
<feature type="compositionally biased region" description="Basic and acidic residues" evidence="1">
    <location>
        <begin position="47"/>
        <end position="92"/>
    </location>
</feature>
<feature type="region of interest" description="Disordered" evidence="1">
    <location>
        <begin position="131"/>
        <end position="160"/>
    </location>
</feature>
<feature type="compositionally biased region" description="Polar residues" evidence="1">
    <location>
        <begin position="1"/>
        <end position="10"/>
    </location>
</feature>
<accession>A0A498J979</accession>
<dbReference type="AlphaFoldDB" id="A0A498J979"/>
<feature type="compositionally biased region" description="Basic and acidic residues" evidence="1">
    <location>
        <begin position="144"/>
        <end position="154"/>
    </location>
</feature>
<evidence type="ECO:0000313" key="2">
    <source>
        <dbReference type="EMBL" id="RXH90373.1"/>
    </source>
</evidence>
<evidence type="ECO:0000313" key="3">
    <source>
        <dbReference type="Proteomes" id="UP000290289"/>
    </source>
</evidence>
<keyword evidence="3" id="KW-1185">Reference proteome</keyword>
<dbReference type="PANTHER" id="PTHR47877">
    <property type="entry name" value="LATE EMBRYOGENESIS ABUNDANT DOMAIN-CONTAINING PROTEIN / LEA DOMAIN-CONTAINING PROTEIN"/>
    <property type="match status" value="1"/>
</dbReference>
<protein>
    <submittedName>
        <fullName evidence="2">Uncharacterized protein</fullName>
    </submittedName>
</protein>
<comment type="caution">
    <text evidence="2">The sequence shown here is derived from an EMBL/GenBank/DDBJ whole genome shotgun (WGS) entry which is preliminary data.</text>
</comment>
<dbReference type="EMBL" id="RDQH01000335">
    <property type="protein sequence ID" value="RXH90373.1"/>
    <property type="molecule type" value="Genomic_DNA"/>
</dbReference>
<feature type="compositionally biased region" description="Basic and acidic residues" evidence="1">
    <location>
        <begin position="99"/>
        <end position="115"/>
    </location>
</feature>
<reference evidence="2 3" key="1">
    <citation type="submission" date="2018-10" db="EMBL/GenBank/DDBJ databases">
        <title>A high-quality apple genome assembly.</title>
        <authorList>
            <person name="Hu J."/>
        </authorList>
    </citation>
    <scope>NUCLEOTIDE SEQUENCE [LARGE SCALE GENOMIC DNA]</scope>
    <source>
        <strain evidence="3">cv. HFTH1</strain>
        <tissue evidence="2">Young leaf</tissue>
    </source>
</reference>
<proteinExistence type="predicted"/>
<dbReference type="GO" id="GO:0009631">
    <property type="term" value="P:cold acclimation"/>
    <property type="evidence" value="ECO:0007669"/>
    <property type="project" value="TreeGrafter"/>
</dbReference>
<dbReference type="Gene3D" id="6.10.140.1430">
    <property type="match status" value="1"/>
</dbReference>